<dbReference type="GO" id="GO:0008010">
    <property type="term" value="F:structural constituent of chitin-based larval cuticle"/>
    <property type="evidence" value="ECO:0007669"/>
    <property type="project" value="TreeGrafter"/>
</dbReference>
<sequence>MHSWAFLIVAAAAATAANGQYNGGYDGQQQYKAPPVNILSHKQALGHDGSFKYSFAADNGLQQGESISPDGSRVGSYSYVDPKGKTITVHYTADKNGFHVQGDHLPKPVQPIHPVPAHAAPQPQQQAYHGYQAAPAHNNYNHNGAPYYQAAATSHDDGDYDSEEEKYDPSKPHSFGAGYSFQIGG</sequence>
<dbReference type="PROSITE" id="PS51155">
    <property type="entry name" value="CHIT_BIND_RR_2"/>
    <property type="match status" value="1"/>
</dbReference>
<evidence type="ECO:0000256" key="3">
    <source>
        <dbReference type="SAM" id="SignalP"/>
    </source>
</evidence>
<feature type="signal peptide" evidence="3">
    <location>
        <begin position="1"/>
        <end position="19"/>
    </location>
</feature>
<evidence type="ECO:0000313" key="4">
    <source>
        <dbReference type="EMBL" id="CAB3370625.1"/>
    </source>
</evidence>
<dbReference type="InterPro" id="IPR000618">
    <property type="entry name" value="Insect_cuticle"/>
</dbReference>
<protein>
    <submittedName>
        <fullName evidence="4">Uncharacterized protein</fullName>
    </submittedName>
</protein>
<feature type="chain" id="PRO_5035870211" evidence="3">
    <location>
        <begin position="20"/>
        <end position="185"/>
    </location>
</feature>
<dbReference type="InterPro" id="IPR050468">
    <property type="entry name" value="Cuticle_Struct_Prot"/>
</dbReference>
<dbReference type="GO" id="GO:0062129">
    <property type="term" value="C:chitin-based extracellular matrix"/>
    <property type="evidence" value="ECO:0007669"/>
    <property type="project" value="TreeGrafter"/>
</dbReference>
<feature type="region of interest" description="Disordered" evidence="2">
    <location>
        <begin position="135"/>
        <end position="185"/>
    </location>
</feature>
<dbReference type="PANTHER" id="PTHR10380">
    <property type="entry name" value="CUTICLE PROTEIN"/>
    <property type="match status" value="1"/>
</dbReference>
<evidence type="ECO:0000256" key="1">
    <source>
        <dbReference type="PROSITE-ProRule" id="PRU00497"/>
    </source>
</evidence>
<dbReference type="EMBL" id="CADEPI010000053">
    <property type="protein sequence ID" value="CAB3370625.1"/>
    <property type="molecule type" value="Genomic_DNA"/>
</dbReference>
<comment type="caution">
    <text evidence="4">The sequence shown here is derived from an EMBL/GenBank/DDBJ whole genome shotgun (WGS) entry which is preliminary data.</text>
</comment>
<organism evidence="4 5">
    <name type="scientific">Cloeon dipterum</name>
    <dbReference type="NCBI Taxonomy" id="197152"/>
    <lineage>
        <taxon>Eukaryota</taxon>
        <taxon>Metazoa</taxon>
        <taxon>Ecdysozoa</taxon>
        <taxon>Arthropoda</taxon>
        <taxon>Hexapoda</taxon>
        <taxon>Insecta</taxon>
        <taxon>Pterygota</taxon>
        <taxon>Palaeoptera</taxon>
        <taxon>Ephemeroptera</taxon>
        <taxon>Pisciforma</taxon>
        <taxon>Baetidae</taxon>
        <taxon>Cloeon</taxon>
    </lineage>
</organism>
<dbReference type="OrthoDB" id="2142040at2759"/>
<evidence type="ECO:0000313" key="5">
    <source>
        <dbReference type="Proteomes" id="UP000494165"/>
    </source>
</evidence>
<proteinExistence type="predicted"/>
<name>A0A8S1CRY5_9INSE</name>
<gene>
    <name evidence="4" type="ORF">CLODIP_2_CD08195</name>
</gene>
<dbReference type="PANTHER" id="PTHR10380:SF238">
    <property type="entry name" value="CUTICULAR PROTEIN 65EA-RELATED"/>
    <property type="match status" value="1"/>
</dbReference>
<keyword evidence="3" id="KW-0732">Signal</keyword>
<evidence type="ECO:0000256" key="2">
    <source>
        <dbReference type="SAM" id="MobiDB-lite"/>
    </source>
</evidence>
<dbReference type="AlphaFoldDB" id="A0A8S1CRY5"/>
<accession>A0A8S1CRY5</accession>
<dbReference type="PRINTS" id="PR00947">
    <property type="entry name" value="CUTICLE"/>
</dbReference>
<dbReference type="Pfam" id="PF00379">
    <property type="entry name" value="Chitin_bind_4"/>
    <property type="match status" value="1"/>
</dbReference>
<keyword evidence="1" id="KW-0193">Cuticle</keyword>
<reference evidence="4 5" key="1">
    <citation type="submission" date="2020-04" db="EMBL/GenBank/DDBJ databases">
        <authorList>
            <person name="Alioto T."/>
            <person name="Alioto T."/>
            <person name="Gomez Garrido J."/>
        </authorList>
    </citation>
    <scope>NUCLEOTIDE SEQUENCE [LARGE SCALE GENOMIC DNA]</scope>
</reference>
<keyword evidence="5" id="KW-1185">Reference proteome</keyword>
<dbReference type="Proteomes" id="UP000494165">
    <property type="component" value="Unassembled WGS sequence"/>
</dbReference>